<dbReference type="RefSeq" id="WP_203879393.1">
    <property type="nucleotide sequence ID" value="NZ_BOOK01000063.1"/>
</dbReference>
<keyword evidence="3" id="KW-1185">Reference proteome</keyword>
<dbReference type="EMBL" id="BOOK01000063">
    <property type="protein sequence ID" value="GII05161.1"/>
    <property type="molecule type" value="Genomic_DNA"/>
</dbReference>
<dbReference type="InterPro" id="IPR001633">
    <property type="entry name" value="EAL_dom"/>
</dbReference>
<dbReference type="SUPFAM" id="SSF141868">
    <property type="entry name" value="EAL domain-like"/>
    <property type="match status" value="1"/>
</dbReference>
<dbReference type="AlphaFoldDB" id="A0A8J3T686"/>
<dbReference type="CDD" id="cd01948">
    <property type="entry name" value="EAL"/>
    <property type="match status" value="1"/>
</dbReference>
<evidence type="ECO:0000313" key="2">
    <source>
        <dbReference type="EMBL" id="GII05161.1"/>
    </source>
</evidence>
<dbReference type="GO" id="GO:0071111">
    <property type="term" value="F:cyclic-guanylate-specific phosphodiesterase activity"/>
    <property type="evidence" value="ECO:0007669"/>
    <property type="project" value="InterPro"/>
</dbReference>
<sequence>MAPKDRSAGRNEHDDPAVLIRRVLAERAVFPLYQPIVDLATGNVVAVEALARGPAGSPLEFPDALFAAAVRAGVMPPLDQLCATRAMEIARDSGEEVPPLLFFNAEPAALNQPFTPELMAVVLSERPYRAVLEFTERALADHPAALLDIAAAVQRTDGALALDDVGADPLSLAFLPLIEPEVIKLDMHLLRDPYAPGTVATAATVGAHAERTGAVVLAEGIETEQDAVNARALGARWGQGWLFGRPGPLGAIAGRPMDRHARLRSPRPDLHLPEGTPFSMAAVRNHSRTGDQPMIDGLTGYLLSMAAEAGSHAVVLGAYPDPAAGRAWLPRLASLAGGVAFTGVVGPGPIAAAPHPVRMAVAPAGGPSAAETVLAVVGPHTAAALCVRPAPDGGVDFVLTHEPDLVYAIARMLMRRLDTAAGRPAQPVTGWADPATVAR</sequence>
<accession>A0A8J3T686</accession>
<feature type="domain" description="EAL" evidence="1">
    <location>
        <begin position="13"/>
        <end position="260"/>
    </location>
</feature>
<dbReference type="Gene3D" id="3.20.20.450">
    <property type="entry name" value="EAL domain"/>
    <property type="match status" value="1"/>
</dbReference>
<proteinExistence type="predicted"/>
<comment type="caution">
    <text evidence="2">The sequence shown here is derived from an EMBL/GenBank/DDBJ whole genome shotgun (WGS) entry which is preliminary data.</text>
</comment>
<organism evidence="2 3">
    <name type="scientific">Planobispora takensis</name>
    <dbReference type="NCBI Taxonomy" id="1367882"/>
    <lineage>
        <taxon>Bacteria</taxon>
        <taxon>Bacillati</taxon>
        <taxon>Actinomycetota</taxon>
        <taxon>Actinomycetes</taxon>
        <taxon>Streptosporangiales</taxon>
        <taxon>Streptosporangiaceae</taxon>
        <taxon>Planobispora</taxon>
    </lineage>
</organism>
<dbReference type="InterPro" id="IPR050706">
    <property type="entry name" value="Cyclic-di-GMP_PDE-like"/>
</dbReference>
<reference evidence="2" key="1">
    <citation type="submission" date="2021-01" db="EMBL/GenBank/DDBJ databases">
        <title>Whole genome shotgun sequence of Planobispora takensis NBRC 109077.</title>
        <authorList>
            <person name="Komaki H."/>
            <person name="Tamura T."/>
        </authorList>
    </citation>
    <scope>NUCLEOTIDE SEQUENCE</scope>
    <source>
        <strain evidence="2">NBRC 109077</strain>
    </source>
</reference>
<dbReference type="PROSITE" id="PS50883">
    <property type="entry name" value="EAL"/>
    <property type="match status" value="1"/>
</dbReference>
<name>A0A8J3T686_9ACTN</name>
<evidence type="ECO:0000313" key="3">
    <source>
        <dbReference type="Proteomes" id="UP000634476"/>
    </source>
</evidence>
<evidence type="ECO:0000259" key="1">
    <source>
        <dbReference type="PROSITE" id="PS50883"/>
    </source>
</evidence>
<dbReference type="PANTHER" id="PTHR33121">
    <property type="entry name" value="CYCLIC DI-GMP PHOSPHODIESTERASE PDEF"/>
    <property type="match status" value="1"/>
</dbReference>
<gene>
    <name evidence="2" type="ORF">Pta02_71690</name>
</gene>
<dbReference type="SMART" id="SM00052">
    <property type="entry name" value="EAL"/>
    <property type="match status" value="1"/>
</dbReference>
<dbReference type="InterPro" id="IPR035919">
    <property type="entry name" value="EAL_sf"/>
</dbReference>
<dbReference type="Pfam" id="PF00563">
    <property type="entry name" value="EAL"/>
    <property type="match status" value="1"/>
</dbReference>
<protein>
    <recommendedName>
        <fullName evidence="1">EAL domain-containing protein</fullName>
    </recommendedName>
</protein>
<dbReference type="Proteomes" id="UP000634476">
    <property type="component" value="Unassembled WGS sequence"/>
</dbReference>
<dbReference type="PANTHER" id="PTHR33121:SF76">
    <property type="entry name" value="SIGNALING PROTEIN"/>
    <property type="match status" value="1"/>
</dbReference>